<dbReference type="RefSeq" id="WP_203674701.1">
    <property type="nucleotide sequence ID" value="NZ_BONP01000015.1"/>
</dbReference>
<dbReference type="InterPro" id="IPR056118">
    <property type="entry name" value="DUF7701"/>
</dbReference>
<comment type="caution">
    <text evidence="2">The sequence shown here is derived from an EMBL/GenBank/DDBJ whole genome shotgun (WGS) entry which is preliminary data.</text>
</comment>
<evidence type="ECO:0000313" key="2">
    <source>
        <dbReference type="EMBL" id="GIG40737.1"/>
    </source>
</evidence>
<feature type="domain" description="DUF7701" evidence="1">
    <location>
        <begin position="2"/>
        <end position="90"/>
    </location>
</feature>
<reference evidence="2 3" key="1">
    <citation type="submission" date="2021-01" db="EMBL/GenBank/DDBJ databases">
        <title>Whole genome shotgun sequence of Cellulomonas phragmiteti NBRC 110785.</title>
        <authorList>
            <person name="Komaki H."/>
            <person name="Tamura T."/>
        </authorList>
    </citation>
    <scope>NUCLEOTIDE SEQUENCE [LARGE SCALE GENOMIC DNA]</scope>
    <source>
        <strain evidence="2 3">NBRC 110785</strain>
    </source>
</reference>
<proteinExistence type="predicted"/>
<organism evidence="2 3">
    <name type="scientific">Cellulomonas phragmiteti</name>
    <dbReference type="NCBI Taxonomy" id="478780"/>
    <lineage>
        <taxon>Bacteria</taxon>
        <taxon>Bacillati</taxon>
        <taxon>Actinomycetota</taxon>
        <taxon>Actinomycetes</taxon>
        <taxon>Micrococcales</taxon>
        <taxon>Cellulomonadaceae</taxon>
        <taxon>Cellulomonas</taxon>
    </lineage>
</organism>
<name>A0ABQ4DMZ8_9CELL</name>
<dbReference type="Proteomes" id="UP000614741">
    <property type="component" value="Unassembled WGS sequence"/>
</dbReference>
<gene>
    <name evidence="2" type="ORF">Cph01nite_24990</name>
</gene>
<sequence>MYLDDVAAAVRTHIPSDVDVPPDSEHLFLLYAVLVRAKGRTVTDEDVHDAWVAWMRARGEDHDAMVPFAALSESARAQDVPFAEAIRRAASDHPDAAS</sequence>
<evidence type="ECO:0000259" key="1">
    <source>
        <dbReference type="Pfam" id="PF24792"/>
    </source>
</evidence>
<dbReference type="EMBL" id="BONP01000015">
    <property type="protein sequence ID" value="GIG40737.1"/>
    <property type="molecule type" value="Genomic_DNA"/>
</dbReference>
<accession>A0ABQ4DMZ8</accession>
<keyword evidence="3" id="KW-1185">Reference proteome</keyword>
<evidence type="ECO:0000313" key="3">
    <source>
        <dbReference type="Proteomes" id="UP000614741"/>
    </source>
</evidence>
<dbReference type="Pfam" id="PF24792">
    <property type="entry name" value="DUF7701"/>
    <property type="match status" value="1"/>
</dbReference>
<protein>
    <recommendedName>
        <fullName evidence="1">DUF7701 domain-containing protein</fullName>
    </recommendedName>
</protein>